<feature type="coiled-coil region" evidence="1">
    <location>
        <begin position="27"/>
        <end position="85"/>
    </location>
</feature>
<proteinExistence type="predicted"/>
<evidence type="ECO:0000256" key="1">
    <source>
        <dbReference type="SAM" id="Coils"/>
    </source>
</evidence>
<evidence type="ECO:0000313" key="2">
    <source>
        <dbReference type="EMBL" id="RGK46570.1"/>
    </source>
</evidence>
<dbReference type="InterPro" id="IPR009636">
    <property type="entry name" value="SCAF"/>
</dbReference>
<dbReference type="Proteomes" id="UP000260790">
    <property type="component" value="Unassembled WGS sequence"/>
</dbReference>
<keyword evidence="1" id="KW-0175">Coiled coil</keyword>
<organism evidence="2 3">
    <name type="scientific">Ligilactobacillus ruminis</name>
    <dbReference type="NCBI Taxonomy" id="1623"/>
    <lineage>
        <taxon>Bacteria</taxon>
        <taxon>Bacillati</taxon>
        <taxon>Bacillota</taxon>
        <taxon>Bacilli</taxon>
        <taxon>Lactobacillales</taxon>
        <taxon>Lactobacillaceae</taxon>
        <taxon>Ligilactobacillus</taxon>
    </lineage>
</organism>
<gene>
    <name evidence="2" type="ORF">DXD09_06150</name>
</gene>
<dbReference type="Pfam" id="PF06810">
    <property type="entry name" value="Phage_scaffold"/>
    <property type="match status" value="1"/>
</dbReference>
<accession>A0A8B2ZC03</accession>
<comment type="caution">
    <text evidence="2">The sequence shown here is derived from an EMBL/GenBank/DDBJ whole genome shotgun (WGS) entry which is preliminary data.</text>
</comment>
<dbReference type="AlphaFoldDB" id="A0A8B2ZC03"/>
<name>A0A8B2ZC03_9LACO</name>
<dbReference type="EMBL" id="QSQR01000005">
    <property type="protein sequence ID" value="RGK46570.1"/>
    <property type="molecule type" value="Genomic_DNA"/>
</dbReference>
<evidence type="ECO:0000313" key="3">
    <source>
        <dbReference type="Proteomes" id="UP000260790"/>
    </source>
</evidence>
<protein>
    <recommendedName>
        <fullName evidence="4">Scaffolding protein</fullName>
    </recommendedName>
</protein>
<dbReference type="RefSeq" id="WP_003696571.1">
    <property type="nucleotide sequence ID" value="NZ_QSQR01000005.1"/>
</dbReference>
<evidence type="ECO:0008006" key="4">
    <source>
        <dbReference type="Google" id="ProtNLM"/>
    </source>
</evidence>
<reference evidence="2 3" key="1">
    <citation type="submission" date="2018-08" db="EMBL/GenBank/DDBJ databases">
        <title>A genome reference for cultivated species of the human gut microbiota.</title>
        <authorList>
            <person name="Zou Y."/>
            <person name="Xue W."/>
            <person name="Luo G."/>
        </authorList>
    </citation>
    <scope>NUCLEOTIDE SEQUENCE [LARGE SCALE GENOMIC DNA]</scope>
    <source>
        <strain evidence="2 3">TF10-9AT</strain>
    </source>
</reference>
<sequence>MQREFLQNLGLSDDQVQAVLTQHGKSTNEIKGKLAQAEEQVADLQNQIGDRDKQLKKLEKTVGDNQELAQEIDKLRKENEQTAKDYQSKITKQAKDFAITNALKDAGAKNTKAVLALLDLDKVSVDEDGQLFGISEQLEELQKTDAYLFTPKQIELEKKGPVNLFAGGNPSSNVAKDPKNMSLDEQTDLYRKDPSQWQSLFGNNNKWKGGI</sequence>